<dbReference type="AlphaFoldDB" id="A0A0E9SLL1"/>
<name>A0A0E9SLL1_ANGAN</name>
<organism evidence="2">
    <name type="scientific">Anguilla anguilla</name>
    <name type="common">European freshwater eel</name>
    <name type="synonym">Muraena anguilla</name>
    <dbReference type="NCBI Taxonomy" id="7936"/>
    <lineage>
        <taxon>Eukaryota</taxon>
        <taxon>Metazoa</taxon>
        <taxon>Chordata</taxon>
        <taxon>Craniata</taxon>
        <taxon>Vertebrata</taxon>
        <taxon>Euteleostomi</taxon>
        <taxon>Actinopterygii</taxon>
        <taxon>Neopterygii</taxon>
        <taxon>Teleostei</taxon>
        <taxon>Anguilliformes</taxon>
        <taxon>Anguillidae</taxon>
        <taxon>Anguilla</taxon>
    </lineage>
</organism>
<accession>A0A0E9SLL1</accession>
<feature type="region of interest" description="Disordered" evidence="1">
    <location>
        <begin position="13"/>
        <end position="41"/>
    </location>
</feature>
<reference evidence="2" key="2">
    <citation type="journal article" date="2015" name="Fish Shellfish Immunol.">
        <title>Early steps in the European eel (Anguilla anguilla)-Vibrio vulnificus interaction in the gills: Role of the RtxA13 toxin.</title>
        <authorList>
            <person name="Callol A."/>
            <person name="Pajuelo D."/>
            <person name="Ebbesson L."/>
            <person name="Teles M."/>
            <person name="MacKenzie S."/>
            <person name="Amaro C."/>
        </authorList>
    </citation>
    <scope>NUCLEOTIDE SEQUENCE</scope>
</reference>
<dbReference type="EMBL" id="GBXM01066343">
    <property type="protein sequence ID" value="JAH42234.1"/>
    <property type="molecule type" value="Transcribed_RNA"/>
</dbReference>
<reference evidence="2" key="1">
    <citation type="submission" date="2014-11" db="EMBL/GenBank/DDBJ databases">
        <authorList>
            <person name="Amaro Gonzalez C."/>
        </authorList>
    </citation>
    <scope>NUCLEOTIDE SEQUENCE</scope>
</reference>
<feature type="compositionally biased region" description="Acidic residues" evidence="1">
    <location>
        <begin position="17"/>
        <end position="26"/>
    </location>
</feature>
<evidence type="ECO:0000256" key="1">
    <source>
        <dbReference type="SAM" id="MobiDB-lite"/>
    </source>
</evidence>
<proteinExistence type="predicted"/>
<evidence type="ECO:0000313" key="2">
    <source>
        <dbReference type="EMBL" id="JAH42234.1"/>
    </source>
</evidence>
<sequence length="56" mass="6017">MDGLDKVLEAIAPSVETDSEPEEFEADTPPASPSLSPAKKHPTLYPLFLCHRPPGS</sequence>
<protein>
    <submittedName>
        <fullName evidence="2">Uncharacterized protein</fullName>
    </submittedName>
</protein>